<evidence type="ECO:0000313" key="3">
    <source>
        <dbReference type="Proteomes" id="UP000233556"/>
    </source>
</evidence>
<dbReference type="Proteomes" id="UP000233556">
    <property type="component" value="Unassembled WGS sequence"/>
</dbReference>
<dbReference type="OrthoDB" id="9398364at2759"/>
<dbReference type="EMBL" id="KZ506090">
    <property type="protein sequence ID" value="PKU41666.1"/>
    <property type="molecule type" value="Genomic_DNA"/>
</dbReference>
<organism evidence="2 3">
    <name type="scientific">Limosa lapponica baueri</name>
    <dbReference type="NCBI Taxonomy" id="1758121"/>
    <lineage>
        <taxon>Eukaryota</taxon>
        <taxon>Metazoa</taxon>
        <taxon>Chordata</taxon>
        <taxon>Craniata</taxon>
        <taxon>Vertebrata</taxon>
        <taxon>Euteleostomi</taxon>
        <taxon>Archelosauria</taxon>
        <taxon>Archosauria</taxon>
        <taxon>Dinosauria</taxon>
        <taxon>Saurischia</taxon>
        <taxon>Theropoda</taxon>
        <taxon>Coelurosauria</taxon>
        <taxon>Aves</taxon>
        <taxon>Neognathae</taxon>
        <taxon>Neoaves</taxon>
        <taxon>Charadriiformes</taxon>
        <taxon>Scolopacidae</taxon>
        <taxon>Limosa</taxon>
    </lineage>
</organism>
<sequence length="131" mass="14807">MCWGLAHAYRALFKTIPCPQGEEKISGSDNKITGTEATPRPVTDTVATHDREGGIDKAIGKGAQALSLWRKLLSGVKERYPFEEGILYHPCKQITMERSIQYLRELDMLEVVYDDLDNEQFSEDPDEVKCT</sequence>
<gene>
    <name evidence="2" type="ORF">llap_8041</name>
</gene>
<evidence type="ECO:0000313" key="2">
    <source>
        <dbReference type="EMBL" id="PKU41666.1"/>
    </source>
</evidence>
<dbReference type="GO" id="GO:0016787">
    <property type="term" value="F:hydrolase activity"/>
    <property type="evidence" value="ECO:0007669"/>
    <property type="project" value="UniProtKB-KW"/>
</dbReference>
<proteinExistence type="predicted"/>
<dbReference type="AlphaFoldDB" id="A0A2I0U6I3"/>
<feature type="region of interest" description="Disordered" evidence="1">
    <location>
        <begin position="24"/>
        <end position="47"/>
    </location>
</feature>
<name>A0A2I0U6I3_LIMLA</name>
<evidence type="ECO:0000256" key="1">
    <source>
        <dbReference type="SAM" id="MobiDB-lite"/>
    </source>
</evidence>
<keyword evidence="3" id="KW-1185">Reference proteome</keyword>
<protein>
    <submittedName>
        <fullName evidence="2">Ubiquitin carboxyl-terminal hydrolase 4</fullName>
    </submittedName>
</protein>
<feature type="compositionally biased region" description="Polar residues" evidence="1">
    <location>
        <begin position="27"/>
        <end position="36"/>
    </location>
</feature>
<reference evidence="3" key="1">
    <citation type="submission" date="2017-11" db="EMBL/GenBank/DDBJ databases">
        <authorList>
            <person name="Lima N.C."/>
            <person name="Parody-Merino A.M."/>
            <person name="Battley P.F."/>
            <person name="Fidler A.E."/>
            <person name="Prosdocimi F."/>
        </authorList>
    </citation>
    <scope>NUCLEOTIDE SEQUENCE [LARGE SCALE GENOMIC DNA]</scope>
</reference>
<accession>A0A2I0U6I3</accession>
<keyword evidence="2" id="KW-0378">Hydrolase</keyword>
<reference evidence="3" key="2">
    <citation type="submission" date="2017-12" db="EMBL/GenBank/DDBJ databases">
        <title>Genome sequence of the Bar-tailed Godwit (Limosa lapponica baueri).</title>
        <authorList>
            <person name="Lima N.C.B."/>
            <person name="Parody-Merino A.M."/>
            <person name="Battley P.F."/>
            <person name="Fidler A.E."/>
            <person name="Prosdocimi F."/>
        </authorList>
    </citation>
    <scope>NUCLEOTIDE SEQUENCE [LARGE SCALE GENOMIC DNA]</scope>
</reference>